<dbReference type="GO" id="GO:0009313">
    <property type="term" value="P:oligosaccharide catabolic process"/>
    <property type="evidence" value="ECO:0007669"/>
    <property type="project" value="TreeGrafter"/>
</dbReference>
<protein>
    <submittedName>
        <fullName evidence="4">Glycosidase</fullName>
    </submittedName>
</protein>
<dbReference type="InterPro" id="IPR017853">
    <property type="entry name" value="GH"/>
</dbReference>
<feature type="domain" description="Glycosyl hydrolase family 13 catalytic" evidence="3">
    <location>
        <begin position="45"/>
        <end position="443"/>
    </location>
</feature>
<dbReference type="InterPro" id="IPR006047">
    <property type="entry name" value="GH13_cat_dom"/>
</dbReference>
<dbReference type="Pfam" id="PF00128">
    <property type="entry name" value="Alpha-amylase"/>
    <property type="match status" value="1"/>
</dbReference>
<name>A0A397PHU1_9SPHN</name>
<dbReference type="PANTHER" id="PTHR10357">
    <property type="entry name" value="ALPHA-AMYLASE FAMILY MEMBER"/>
    <property type="match status" value="1"/>
</dbReference>
<organism evidence="4 5">
    <name type="scientific">Hephaestia caeni</name>
    <dbReference type="NCBI Taxonomy" id="645617"/>
    <lineage>
        <taxon>Bacteria</taxon>
        <taxon>Pseudomonadati</taxon>
        <taxon>Pseudomonadota</taxon>
        <taxon>Alphaproteobacteria</taxon>
        <taxon>Sphingomonadales</taxon>
        <taxon>Sphingomonadaceae</taxon>
        <taxon>Hephaestia</taxon>
    </lineage>
</organism>
<keyword evidence="5" id="KW-1185">Reference proteome</keyword>
<feature type="signal peptide" evidence="2">
    <location>
        <begin position="1"/>
        <end position="20"/>
    </location>
</feature>
<comment type="similarity">
    <text evidence="1">Belongs to the glycosyl hydrolase 13 family.</text>
</comment>
<evidence type="ECO:0000313" key="5">
    <source>
        <dbReference type="Proteomes" id="UP000266568"/>
    </source>
</evidence>
<dbReference type="SMART" id="SM00642">
    <property type="entry name" value="Aamy"/>
    <property type="match status" value="1"/>
</dbReference>
<gene>
    <name evidence="4" type="ORF">DFR49_0229</name>
</gene>
<dbReference type="PROSITE" id="PS51257">
    <property type="entry name" value="PROKAR_LIPOPROTEIN"/>
    <property type="match status" value="1"/>
</dbReference>
<dbReference type="Gene3D" id="3.90.400.10">
    <property type="entry name" value="Oligo-1,6-glucosidase, Domain 2"/>
    <property type="match status" value="1"/>
</dbReference>
<sequence length="522" mass="58297">MRRSFGALGAALAIMLGGCATTTAPRVGTPVAVAPTNPGQEVFYQIFTRSMRDSNGDGEGDLQGITDSLDYLKRLGVTSILLTPLYPSEFYHNYFADDFEGIDPEFGTMADYHRMVAEIHKRGMKIYLDQEIQYVAYGHPWYSSTLGKPGAPYSDFLIWHGPGNTRPEEGPFGITIAPRFPDGETGITTVNMKSPALKAYFEKFFLSWVDPNGDGDFSDGVDGFRLDHMMDDLDDKHILTNLFDDFWKPIFSSVRAANPKATFIAEQSDWGYGTDYLTKGDVDYVFAFPLMGAIRAFDRDKIAEAIAGTEKATPAGKHQLIFAANHDTNRLASEPGITPEKLRTAAVLTMLLKGTPLIYYGEELGMRGHQRDEYHTDEKDIGTREAFEWKADPDAAIHANWYRSDKSYWTQRFNQKDDGISVEEEDRDPHSLLSLYRGLLDLRHRTPAFEQGGQQVLESAPGMLVVERSEGDQRYLIVSNLTDHEARYRPEGTAPHDLLDTSPSADGEIVLAPYRSAVLGPR</sequence>
<dbReference type="SUPFAM" id="SSF51011">
    <property type="entry name" value="Glycosyl hydrolase domain"/>
    <property type="match status" value="1"/>
</dbReference>
<comment type="caution">
    <text evidence="4">The sequence shown here is derived from an EMBL/GenBank/DDBJ whole genome shotgun (WGS) entry which is preliminary data.</text>
</comment>
<evidence type="ECO:0000256" key="1">
    <source>
        <dbReference type="ARBA" id="ARBA00008061"/>
    </source>
</evidence>
<dbReference type="AlphaFoldDB" id="A0A397PHU1"/>
<dbReference type="InterPro" id="IPR045857">
    <property type="entry name" value="O16G_dom_2"/>
</dbReference>
<proteinExistence type="inferred from homology"/>
<dbReference type="PANTHER" id="PTHR10357:SF179">
    <property type="entry name" value="NEUTRAL AND BASIC AMINO ACID TRANSPORT PROTEIN RBAT"/>
    <property type="match status" value="1"/>
</dbReference>
<accession>A0A397PHU1</accession>
<dbReference type="SUPFAM" id="SSF51445">
    <property type="entry name" value="(Trans)glycosidases"/>
    <property type="match status" value="1"/>
</dbReference>
<keyword evidence="4" id="KW-0378">Hydrolase</keyword>
<dbReference type="OrthoDB" id="9805159at2"/>
<keyword evidence="4" id="KW-0326">Glycosidase</keyword>
<keyword evidence="2" id="KW-0732">Signal</keyword>
<evidence type="ECO:0000256" key="2">
    <source>
        <dbReference type="SAM" id="SignalP"/>
    </source>
</evidence>
<evidence type="ECO:0000313" key="4">
    <source>
        <dbReference type="EMBL" id="RIA45704.1"/>
    </source>
</evidence>
<evidence type="ECO:0000259" key="3">
    <source>
        <dbReference type="SMART" id="SM00642"/>
    </source>
</evidence>
<dbReference type="Gene3D" id="3.20.20.80">
    <property type="entry name" value="Glycosidases"/>
    <property type="match status" value="1"/>
</dbReference>
<dbReference type="EMBL" id="QXDC01000002">
    <property type="protein sequence ID" value="RIA45704.1"/>
    <property type="molecule type" value="Genomic_DNA"/>
</dbReference>
<reference evidence="4 5" key="1">
    <citation type="submission" date="2018-08" db="EMBL/GenBank/DDBJ databases">
        <title>Genomic Encyclopedia of Type Strains, Phase IV (KMG-IV): sequencing the most valuable type-strain genomes for metagenomic binning, comparative biology and taxonomic classification.</title>
        <authorList>
            <person name="Goeker M."/>
        </authorList>
    </citation>
    <scope>NUCLEOTIDE SEQUENCE [LARGE SCALE GENOMIC DNA]</scope>
    <source>
        <strain evidence="4 5">DSM 25527</strain>
    </source>
</reference>
<feature type="chain" id="PRO_5017470279" evidence="2">
    <location>
        <begin position="21"/>
        <end position="522"/>
    </location>
</feature>
<dbReference type="Proteomes" id="UP000266568">
    <property type="component" value="Unassembled WGS sequence"/>
</dbReference>
<dbReference type="RefSeq" id="WP_119034216.1">
    <property type="nucleotide sequence ID" value="NZ_QXDC01000002.1"/>
</dbReference>
<dbReference type="GO" id="GO:0004556">
    <property type="term" value="F:alpha-amylase activity"/>
    <property type="evidence" value="ECO:0007669"/>
    <property type="project" value="TreeGrafter"/>
</dbReference>